<reference evidence="3 4" key="1">
    <citation type="journal article" date="2020" name="Nature">
        <title>Six reference-quality genomes reveal evolution of bat adaptations.</title>
        <authorList>
            <person name="Jebb D."/>
            <person name="Huang Z."/>
            <person name="Pippel M."/>
            <person name="Hughes G.M."/>
            <person name="Lavrichenko K."/>
            <person name="Devanna P."/>
            <person name="Winkler S."/>
            <person name="Jermiin L.S."/>
            <person name="Skirmuntt E.C."/>
            <person name="Katzourakis A."/>
            <person name="Burkitt-Gray L."/>
            <person name="Ray D.A."/>
            <person name="Sullivan K.A.M."/>
            <person name="Roscito J.G."/>
            <person name="Kirilenko B.M."/>
            <person name="Davalos L.M."/>
            <person name="Corthals A.P."/>
            <person name="Power M.L."/>
            <person name="Jones G."/>
            <person name="Ransome R.D."/>
            <person name="Dechmann D.K.N."/>
            <person name="Locatelli A.G."/>
            <person name="Puechmaille S.J."/>
            <person name="Fedrigo O."/>
            <person name="Jarvis E.D."/>
            <person name="Hiller M."/>
            <person name="Vernes S.C."/>
            <person name="Myers E.W."/>
            <person name="Teeling E.C."/>
        </authorList>
    </citation>
    <scope>NUCLEOTIDE SEQUENCE [LARGE SCALE GENOMIC DNA]</scope>
    <source>
        <strain evidence="3">Bat1K_MPI-CBG_1</strain>
    </source>
</reference>
<feature type="chain" id="PRO_5032803221" evidence="2">
    <location>
        <begin position="33"/>
        <end position="111"/>
    </location>
</feature>
<sequence>MGRPMTSLGSQLLRAAFLATLLLLLQVKGAEPQRESPGPNERSQEEKIPSAGQDQYFSILPLLLLQTRIKSSTKSTSWPPQWGRVGRRWTWPSKRTTRQWRMPQFANTYST</sequence>
<protein>
    <submittedName>
        <fullName evidence="3">LLLL and CFNLAS motif containing 1</fullName>
    </submittedName>
</protein>
<gene>
    <name evidence="3" type="ORF">HJG60_007683</name>
</gene>
<comment type="caution">
    <text evidence="3">The sequence shown here is derived from an EMBL/GenBank/DDBJ whole genome shotgun (WGS) entry which is preliminary data.</text>
</comment>
<feature type="region of interest" description="Disordered" evidence="1">
    <location>
        <begin position="30"/>
        <end position="53"/>
    </location>
</feature>
<organism evidence="3 4">
    <name type="scientific">Phyllostomus discolor</name>
    <name type="common">pale spear-nosed bat</name>
    <dbReference type="NCBI Taxonomy" id="89673"/>
    <lineage>
        <taxon>Eukaryota</taxon>
        <taxon>Metazoa</taxon>
        <taxon>Chordata</taxon>
        <taxon>Craniata</taxon>
        <taxon>Vertebrata</taxon>
        <taxon>Euteleostomi</taxon>
        <taxon>Mammalia</taxon>
        <taxon>Eutheria</taxon>
        <taxon>Laurasiatheria</taxon>
        <taxon>Chiroptera</taxon>
        <taxon>Yangochiroptera</taxon>
        <taxon>Phyllostomidae</taxon>
        <taxon>Phyllostominae</taxon>
        <taxon>Phyllostomus</taxon>
    </lineage>
</organism>
<dbReference type="Proteomes" id="UP000664940">
    <property type="component" value="Unassembled WGS sequence"/>
</dbReference>
<evidence type="ECO:0000256" key="1">
    <source>
        <dbReference type="SAM" id="MobiDB-lite"/>
    </source>
</evidence>
<name>A0A833Z4Q7_9CHIR</name>
<dbReference type="EMBL" id="JABVXQ010000011">
    <property type="protein sequence ID" value="KAF6086144.1"/>
    <property type="molecule type" value="Genomic_DNA"/>
</dbReference>
<accession>A0A833Z4Q7</accession>
<dbReference type="AlphaFoldDB" id="A0A833Z4Q7"/>
<evidence type="ECO:0000313" key="3">
    <source>
        <dbReference type="EMBL" id="KAF6086144.1"/>
    </source>
</evidence>
<dbReference type="InterPro" id="IPR031684">
    <property type="entry name" value="LLCFC1"/>
</dbReference>
<dbReference type="PANTHER" id="PTHR37348">
    <property type="entry name" value="LLLL AND CFNLAS MOTIF-CONTAINING PROTEIN 1"/>
    <property type="match status" value="1"/>
</dbReference>
<dbReference type="PANTHER" id="PTHR37348:SF1">
    <property type="entry name" value="SPERM-EGG FUSION PROTEIN LLCFC1"/>
    <property type="match status" value="1"/>
</dbReference>
<proteinExistence type="predicted"/>
<dbReference type="GO" id="GO:0007342">
    <property type="term" value="P:fusion of sperm to egg plasma membrane involved in single fertilization"/>
    <property type="evidence" value="ECO:0007669"/>
    <property type="project" value="InterPro"/>
</dbReference>
<evidence type="ECO:0000313" key="4">
    <source>
        <dbReference type="Proteomes" id="UP000664940"/>
    </source>
</evidence>
<evidence type="ECO:0000256" key="2">
    <source>
        <dbReference type="SAM" id="SignalP"/>
    </source>
</evidence>
<keyword evidence="2" id="KW-0732">Signal</keyword>
<feature type="signal peptide" evidence="2">
    <location>
        <begin position="1"/>
        <end position="32"/>
    </location>
</feature>